<accession>A0ABU7K616</accession>
<feature type="region of interest" description="Disordered" evidence="1">
    <location>
        <begin position="1"/>
        <end position="21"/>
    </location>
</feature>
<protein>
    <submittedName>
        <fullName evidence="2">Uncharacterized protein</fullName>
    </submittedName>
</protein>
<comment type="caution">
    <text evidence="2">The sequence shown here is derived from an EMBL/GenBank/DDBJ whole genome shotgun (WGS) entry which is preliminary data.</text>
</comment>
<feature type="region of interest" description="Disordered" evidence="1">
    <location>
        <begin position="88"/>
        <end position="112"/>
    </location>
</feature>
<organism evidence="2 3">
    <name type="scientific">Nocardiopsis codii</name>
    <dbReference type="NCBI Taxonomy" id="3065942"/>
    <lineage>
        <taxon>Bacteria</taxon>
        <taxon>Bacillati</taxon>
        <taxon>Actinomycetota</taxon>
        <taxon>Actinomycetes</taxon>
        <taxon>Streptosporangiales</taxon>
        <taxon>Nocardiopsidaceae</taxon>
        <taxon>Nocardiopsis</taxon>
    </lineage>
</organism>
<name>A0ABU7K616_9ACTN</name>
<evidence type="ECO:0000256" key="1">
    <source>
        <dbReference type="SAM" id="MobiDB-lite"/>
    </source>
</evidence>
<gene>
    <name evidence="2" type="ORF">Q8791_10715</name>
</gene>
<dbReference type="Proteomes" id="UP001356095">
    <property type="component" value="Unassembled WGS sequence"/>
</dbReference>
<dbReference type="RefSeq" id="WP_330091485.1">
    <property type="nucleotide sequence ID" value="NZ_JAUZMY010000008.1"/>
</dbReference>
<proteinExistence type="predicted"/>
<evidence type="ECO:0000313" key="2">
    <source>
        <dbReference type="EMBL" id="MEE2037691.1"/>
    </source>
</evidence>
<keyword evidence="3" id="KW-1185">Reference proteome</keyword>
<evidence type="ECO:0000313" key="3">
    <source>
        <dbReference type="Proteomes" id="UP001356095"/>
    </source>
</evidence>
<sequence>MESTQDEVQGRGYEDGDDPIQVSLVGGPRAWSGLVMEDVFTRDEILGVPWEDLGADLVLPGDVRPDPPVARYRPRAEAARWVWHFTGWEPPEADPTAEVQPTQRTRENALPQ</sequence>
<reference evidence="2 3" key="1">
    <citation type="submission" date="2023-08" db="EMBL/GenBank/DDBJ databases">
        <authorList>
            <person name="Girao M."/>
            <person name="Carvalho M.F."/>
        </authorList>
    </citation>
    <scope>NUCLEOTIDE SEQUENCE [LARGE SCALE GENOMIC DNA]</scope>
    <source>
        <strain evidence="2 3">CT-R113</strain>
    </source>
</reference>
<dbReference type="EMBL" id="JAUZMY010000008">
    <property type="protein sequence ID" value="MEE2037691.1"/>
    <property type="molecule type" value="Genomic_DNA"/>
</dbReference>